<evidence type="ECO:0000313" key="2">
    <source>
        <dbReference type="EMBL" id="CAB4193307.1"/>
    </source>
</evidence>
<reference evidence="4" key="1">
    <citation type="submission" date="2020-05" db="EMBL/GenBank/DDBJ databases">
        <authorList>
            <person name="Chiriac C."/>
            <person name="Salcher M."/>
            <person name="Ghai R."/>
            <person name="Kavagutti S V."/>
        </authorList>
    </citation>
    <scope>NUCLEOTIDE SEQUENCE</scope>
</reference>
<organism evidence="4">
    <name type="scientific">uncultured Caudovirales phage</name>
    <dbReference type="NCBI Taxonomy" id="2100421"/>
    <lineage>
        <taxon>Viruses</taxon>
        <taxon>Duplodnaviria</taxon>
        <taxon>Heunggongvirae</taxon>
        <taxon>Uroviricota</taxon>
        <taxon>Caudoviricetes</taxon>
        <taxon>Peduoviridae</taxon>
        <taxon>Maltschvirus</taxon>
        <taxon>Maltschvirus maltsch</taxon>
    </lineage>
</organism>
<evidence type="ECO:0000313" key="4">
    <source>
        <dbReference type="EMBL" id="CAB5231004.1"/>
    </source>
</evidence>
<proteinExistence type="predicted"/>
<name>A0A6J7XL21_9CAUD</name>
<dbReference type="EMBL" id="LR798430">
    <property type="protein sequence ID" value="CAB5231004.1"/>
    <property type="molecule type" value="Genomic_DNA"/>
</dbReference>
<gene>
    <name evidence="1" type="ORF">UFOVP1127_17</name>
    <name evidence="2" type="ORF">UFOVP1242_57</name>
    <name evidence="3" type="ORF">UFOVP1492_117</name>
    <name evidence="4" type="ORF">UFOVP1580_10</name>
</gene>
<accession>A0A6J7XL21</accession>
<evidence type="ECO:0000313" key="1">
    <source>
        <dbReference type="EMBL" id="CAB4185106.1"/>
    </source>
</evidence>
<dbReference type="EMBL" id="LR797075">
    <property type="protein sequence ID" value="CAB4185106.1"/>
    <property type="molecule type" value="Genomic_DNA"/>
</dbReference>
<dbReference type="EMBL" id="LR797197">
    <property type="protein sequence ID" value="CAB4193307.1"/>
    <property type="molecule type" value="Genomic_DNA"/>
</dbReference>
<evidence type="ECO:0000313" key="3">
    <source>
        <dbReference type="EMBL" id="CAB4217885.1"/>
    </source>
</evidence>
<protein>
    <submittedName>
        <fullName evidence="4">Uncharacterized protein</fullName>
    </submittedName>
</protein>
<dbReference type="EMBL" id="LR797450">
    <property type="protein sequence ID" value="CAB4217885.1"/>
    <property type="molecule type" value="Genomic_DNA"/>
</dbReference>
<sequence>MPATKPLKIGDGGAHEQFAATDTLPIANLDVASQAEAEAGVVSDKVMTPLRTAQAITAQGGGGGGISEDLAIVYSLIF</sequence>